<comment type="caution">
    <text evidence="1">The sequence shown here is derived from an EMBL/GenBank/DDBJ whole genome shotgun (WGS) entry which is preliminary data.</text>
</comment>
<sequence length="85" mass="9600">MNKLTSMFKLGAWSLQKDTVLSSKNRRRVNIASIRHQCKGRQDSGHTIWFNDKGGITVCYCGAIVPDVIQCLCILFNIGWDDPND</sequence>
<gene>
    <name evidence="1" type="ORF">LCGC14_2423010</name>
</gene>
<evidence type="ECO:0000313" key="1">
    <source>
        <dbReference type="EMBL" id="KKL23676.1"/>
    </source>
</evidence>
<organism evidence="1">
    <name type="scientific">marine sediment metagenome</name>
    <dbReference type="NCBI Taxonomy" id="412755"/>
    <lineage>
        <taxon>unclassified sequences</taxon>
        <taxon>metagenomes</taxon>
        <taxon>ecological metagenomes</taxon>
    </lineage>
</organism>
<reference evidence="1" key="1">
    <citation type="journal article" date="2015" name="Nature">
        <title>Complex archaea that bridge the gap between prokaryotes and eukaryotes.</title>
        <authorList>
            <person name="Spang A."/>
            <person name="Saw J.H."/>
            <person name="Jorgensen S.L."/>
            <person name="Zaremba-Niedzwiedzka K."/>
            <person name="Martijn J."/>
            <person name="Lind A.E."/>
            <person name="van Eijk R."/>
            <person name="Schleper C."/>
            <person name="Guy L."/>
            <person name="Ettema T.J."/>
        </authorList>
    </citation>
    <scope>NUCLEOTIDE SEQUENCE</scope>
</reference>
<proteinExistence type="predicted"/>
<dbReference type="AlphaFoldDB" id="A0A0F9E163"/>
<accession>A0A0F9E163</accession>
<name>A0A0F9E163_9ZZZZ</name>
<dbReference type="EMBL" id="LAZR01036887">
    <property type="protein sequence ID" value="KKL23676.1"/>
    <property type="molecule type" value="Genomic_DNA"/>
</dbReference>
<protein>
    <submittedName>
        <fullName evidence="1">Uncharacterized protein</fullName>
    </submittedName>
</protein>